<evidence type="ECO:0000313" key="2">
    <source>
        <dbReference type="Proteomes" id="UP001148838"/>
    </source>
</evidence>
<name>A0ABQ8TIJ4_PERAM</name>
<sequence length="234" mass="26720">MAGLCEGGNEPPGSLKANGPFRRYLSKVVCGITEFICVDCAQVKIRVTESMVPYNMVRTDPLDTATCTHILLSTDVHIRTDHVRYTLRYLHCFSVVSCPHPSDSALNGILLVESVEVIEFYETDAYSNLDLTKARYNWQECELFGNTYCRDMGRGLRRLLTYLLTLTWTVNMDTEHLIYIVDGYHTQPMITNTLRTTFRRKTQFERGYGSTQTVQTAVCCYDVQVIPYTFSSLD</sequence>
<reference evidence="1 2" key="1">
    <citation type="journal article" date="2022" name="Allergy">
        <title>Genome assembly and annotation of Periplaneta americana reveal a comprehensive cockroach allergen profile.</title>
        <authorList>
            <person name="Wang L."/>
            <person name="Xiong Q."/>
            <person name="Saelim N."/>
            <person name="Wang L."/>
            <person name="Nong W."/>
            <person name="Wan A.T."/>
            <person name="Shi M."/>
            <person name="Liu X."/>
            <person name="Cao Q."/>
            <person name="Hui J.H.L."/>
            <person name="Sookrung N."/>
            <person name="Leung T.F."/>
            <person name="Tungtrongchitr A."/>
            <person name="Tsui S.K.W."/>
        </authorList>
    </citation>
    <scope>NUCLEOTIDE SEQUENCE [LARGE SCALE GENOMIC DNA]</scope>
    <source>
        <strain evidence="1">PWHHKU_190912</strain>
    </source>
</reference>
<accession>A0ABQ8TIJ4</accession>
<gene>
    <name evidence="1" type="ORF">ANN_12642</name>
</gene>
<dbReference type="Proteomes" id="UP001148838">
    <property type="component" value="Unassembled WGS sequence"/>
</dbReference>
<protein>
    <submittedName>
        <fullName evidence="1">Uncharacterized protein</fullName>
    </submittedName>
</protein>
<evidence type="ECO:0000313" key="1">
    <source>
        <dbReference type="EMBL" id="KAJ4445956.1"/>
    </source>
</evidence>
<organism evidence="1 2">
    <name type="scientific">Periplaneta americana</name>
    <name type="common">American cockroach</name>
    <name type="synonym">Blatta americana</name>
    <dbReference type="NCBI Taxonomy" id="6978"/>
    <lineage>
        <taxon>Eukaryota</taxon>
        <taxon>Metazoa</taxon>
        <taxon>Ecdysozoa</taxon>
        <taxon>Arthropoda</taxon>
        <taxon>Hexapoda</taxon>
        <taxon>Insecta</taxon>
        <taxon>Pterygota</taxon>
        <taxon>Neoptera</taxon>
        <taxon>Polyneoptera</taxon>
        <taxon>Dictyoptera</taxon>
        <taxon>Blattodea</taxon>
        <taxon>Blattoidea</taxon>
        <taxon>Blattidae</taxon>
        <taxon>Blattinae</taxon>
        <taxon>Periplaneta</taxon>
    </lineage>
</organism>
<comment type="caution">
    <text evidence="1">The sequence shown here is derived from an EMBL/GenBank/DDBJ whole genome shotgun (WGS) entry which is preliminary data.</text>
</comment>
<dbReference type="EMBL" id="JAJSOF020000009">
    <property type="protein sequence ID" value="KAJ4445956.1"/>
    <property type="molecule type" value="Genomic_DNA"/>
</dbReference>
<keyword evidence="2" id="KW-1185">Reference proteome</keyword>
<proteinExistence type="predicted"/>